<gene>
    <name evidence="1" type="ORF">SDC9_94583</name>
</gene>
<accession>A0A645A473</accession>
<dbReference type="EMBL" id="VSSQ01011851">
    <property type="protein sequence ID" value="MPM47862.1"/>
    <property type="molecule type" value="Genomic_DNA"/>
</dbReference>
<name>A0A645A473_9ZZZZ</name>
<protein>
    <submittedName>
        <fullName evidence="1">Uncharacterized protein</fullName>
    </submittedName>
</protein>
<sequence length="191" mass="21033">MGRGLHRVVLLRRLREGGGAHLLVLGLSAAHPVDGDLGVDQRPRGLEDGGVLDVLEVRGEILELALHLHQFIFQARGVALELRGFVLEAAALVFAGLQRMGEAAGLAVQRVDLPVQIDDLAVEVVHFGVQRVDAHMQRLHLMSHGQIVGRHGPAHVELQRQCLLEVAEQRLLVERQFQPRVFAGEQQHRGC</sequence>
<evidence type="ECO:0000313" key="1">
    <source>
        <dbReference type="EMBL" id="MPM47862.1"/>
    </source>
</evidence>
<proteinExistence type="predicted"/>
<organism evidence="1">
    <name type="scientific">bioreactor metagenome</name>
    <dbReference type="NCBI Taxonomy" id="1076179"/>
    <lineage>
        <taxon>unclassified sequences</taxon>
        <taxon>metagenomes</taxon>
        <taxon>ecological metagenomes</taxon>
    </lineage>
</organism>
<comment type="caution">
    <text evidence="1">The sequence shown here is derived from an EMBL/GenBank/DDBJ whole genome shotgun (WGS) entry which is preliminary data.</text>
</comment>
<dbReference type="AlphaFoldDB" id="A0A645A473"/>
<reference evidence="1" key="1">
    <citation type="submission" date="2019-08" db="EMBL/GenBank/DDBJ databases">
        <authorList>
            <person name="Kucharzyk K."/>
            <person name="Murdoch R.W."/>
            <person name="Higgins S."/>
            <person name="Loffler F."/>
        </authorList>
    </citation>
    <scope>NUCLEOTIDE SEQUENCE</scope>
</reference>